<feature type="compositionally biased region" description="Polar residues" evidence="4">
    <location>
        <begin position="521"/>
        <end position="531"/>
    </location>
</feature>
<feature type="region of interest" description="Disordered" evidence="4">
    <location>
        <begin position="1419"/>
        <end position="1457"/>
    </location>
</feature>
<evidence type="ECO:0000256" key="4">
    <source>
        <dbReference type="SAM" id="MobiDB-lite"/>
    </source>
</evidence>
<evidence type="ECO:0000256" key="1">
    <source>
        <dbReference type="ARBA" id="ARBA00022553"/>
    </source>
</evidence>
<evidence type="ECO:0000256" key="2">
    <source>
        <dbReference type="ARBA" id="ARBA00023054"/>
    </source>
</evidence>
<feature type="region of interest" description="Disordered" evidence="4">
    <location>
        <begin position="1589"/>
        <end position="1703"/>
    </location>
</feature>
<reference evidence="6" key="2">
    <citation type="submission" date="2023-05" db="EMBL/GenBank/DDBJ databases">
        <authorList>
            <person name="Fouks B."/>
        </authorList>
    </citation>
    <scope>NUCLEOTIDE SEQUENCE</scope>
    <source>
        <strain evidence="6">Stay&amp;Tobe</strain>
        <tissue evidence="6">Testes</tissue>
    </source>
</reference>
<feature type="compositionally biased region" description="Low complexity" evidence="4">
    <location>
        <begin position="509"/>
        <end position="520"/>
    </location>
</feature>
<feature type="domain" description="Calponin-homology (CH)" evidence="5">
    <location>
        <begin position="2151"/>
        <end position="2257"/>
    </location>
</feature>
<feature type="compositionally biased region" description="Polar residues" evidence="4">
    <location>
        <begin position="1288"/>
        <end position="1302"/>
    </location>
</feature>
<feature type="region of interest" description="Disordered" evidence="4">
    <location>
        <begin position="108"/>
        <end position="143"/>
    </location>
</feature>
<feature type="compositionally biased region" description="Polar residues" evidence="4">
    <location>
        <begin position="2021"/>
        <end position="2030"/>
    </location>
</feature>
<feature type="compositionally biased region" description="Acidic residues" evidence="4">
    <location>
        <begin position="774"/>
        <end position="797"/>
    </location>
</feature>
<dbReference type="PROSITE" id="PS50021">
    <property type="entry name" value="CH"/>
    <property type="match status" value="1"/>
</dbReference>
<feature type="region of interest" description="Disordered" evidence="4">
    <location>
        <begin position="399"/>
        <end position="464"/>
    </location>
</feature>
<feature type="compositionally biased region" description="Basic and acidic residues" evidence="4">
    <location>
        <begin position="759"/>
        <end position="773"/>
    </location>
</feature>
<feature type="compositionally biased region" description="Low complexity" evidence="4">
    <location>
        <begin position="538"/>
        <end position="552"/>
    </location>
</feature>
<feature type="compositionally biased region" description="Polar residues" evidence="4">
    <location>
        <begin position="634"/>
        <end position="651"/>
    </location>
</feature>
<proteinExistence type="inferred from homology"/>
<accession>A0AAD8EJB3</accession>
<evidence type="ECO:0000259" key="5">
    <source>
        <dbReference type="PROSITE" id="PS50021"/>
    </source>
</evidence>
<feature type="compositionally biased region" description="Low complexity" evidence="4">
    <location>
        <begin position="597"/>
        <end position="617"/>
    </location>
</feature>
<feature type="compositionally biased region" description="Low complexity" evidence="4">
    <location>
        <begin position="570"/>
        <end position="581"/>
    </location>
</feature>
<feature type="compositionally biased region" description="Acidic residues" evidence="4">
    <location>
        <begin position="1030"/>
        <end position="1041"/>
    </location>
</feature>
<evidence type="ECO:0000313" key="7">
    <source>
        <dbReference type="Proteomes" id="UP001233999"/>
    </source>
</evidence>
<feature type="non-terminal residue" evidence="6">
    <location>
        <position position="1"/>
    </location>
</feature>
<keyword evidence="7" id="KW-1185">Reference proteome</keyword>
<dbReference type="InterPro" id="IPR001715">
    <property type="entry name" value="CH_dom"/>
</dbReference>
<feature type="region of interest" description="Disordered" evidence="4">
    <location>
        <begin position="1314"/>
        <end position="1368"/>
    </location>
</feature>
<feature type="compositionally biased region" description="Polar residues" evidence="4">
    <location>
        <begin position="1317"/>
        <end position="1356"/>
    </location>
</feature>
<feature type="compositionally biased region" description="Polar residues" evidence="4">
    <location>
        <begin position="2063"/>
        <end position="2092"/>
    </location>
</feature>
<feature type="compositionally biased region" description="Basic and acidic residues" evidence="4">
    <location>
        <begin position="400"/>
        <end position="410"/>
    </location>
</feature>
<feature type="region of interest" description="Disordered" evidence="4">
    <location>
        <begin position="488"/>
        <end position="725"/>
    </location>
</feature>
<feature type="compositionally biased region" description="Basic and acidic residues" evidence="4">
    <location>
        <begin position="1042"/>
        <end position="1052"/>
    </location>
</feature>
<feature type="region of interest" description="Disordered" evidence="4">
    <location>
        <begin position="1030"/>
        <end position="1052"/>
    </location>
</feature>
<comment type="caution">
    <text evidence="6">The sequence shown here is derived from an EMBL/GenBank/DDBJ whole genome shotgun (WGS) entry which is preliminary data.</text>
</comment>
<feature type="compositionally biased region" description="Basic and acidic residues" evidence="4">
    <location>
        <begin position="1668"/>
        <end position="1678"/>
    </location>
</feature>
<dbReference type="CDD" id="cd21200">
    <property type="entry name" value="CH_SMTN-like"/>
    <property type="match status" value="1"/>
</dbReference>
<feature type="compositionally biased region" description="Basic residues" evidence="4">
    <location>
        <begin position="1991"/>
        <end position="2001"/>
    </location>
</feature>
<name>A0AAD8EJB3_DIPPU</name>
<feature type="compositionally biased region" description="Low complexity" evidence="4">
    <location>
        <begin position="716"/>
        <end position="725"/>
    </location>
</feature>
<feature type="region of interest" description="Disordered" evidence="4">
    <location>
        <begin position="1721"/>
        <end position="1785"/>
    </location>
</feature>
<gene>
    <name evidence="6" type="ORF">L9F63_001197</name>
</gene>
<keyword evidence="2" id="KW-0175">Coiled coil</keyword>
<dbReference type="PANTHER" id="PTHR23167">
    <property type="entry name" value="CALPONIN HOMOLOGY DOMAIN-CONTAINING PROTEIN DDB_G0272472-RELATED"/>
    <property type="match status" value="1"/>
</dbReference>
<keyword evidence="1" id="KW-0597">Phosphoprotein</keyword>
<feature type="compositionally biased region" description="Polar residues" evidence="4">
    <location>
        <begin position="1439"/>
        <end position="1448"/>
    </location>
</feature>
<feature type="region of interest" description="Disordered" evidence="4">
    <location>
        <begin position="2052"/>
        <end position="2098"/>
    </location>
</feature>
<dbReference type="Gene3D" id="1.10.418.10">
    <property type="entry name" value="Calponin-like domain"/>
    <property type="match status" value="1"/>
</dbReference>
<dbReference type="Proteomes" id="UP001233999">
    <property type="component" value="Unassembled WGS sequence"/>
</dbReference>
<dbReference type="Pfam" id="PF00307">
    <property type="entry name" value="CH"/>
    <property type="match status" value="1"/>
</dbReference>
<dbReference type="InterPro" id="IPR022189">
    <property type="entry name" value="SMTN"/>
</dbReference>
<feature type="compositionally biased region" description="Polar residues" evidence="4">
    <location>
        <begin position="690"/>
        <end position="707"/>
    </location>
</feature>
<dbReference type="SMART" id="SM00033">
    <property type="entry name" value="CH"/>
    <property type="match status" value="1"/>
</dbReference>
<comment type="similarity">
    <text evidence="3">Belongs to the smoothelin family.</text>
</comment>
<protein>
    <recommendedName>
        <fullName evidence="5">Calponin-homology (CH) domain-containing protein</fullName>
    </recommendedName>
</protein>
<sequence length="2260" mass="249282">TISTNSKNLEQDLEEIWDERVLRQLLENCTDYEGRRLIRARLRVVMAEQKACAGVVAAALADEERGNQQEQEDAGEVLRHNVEEGESLLLPLLVEQLRSSLLLEKKSAGTAPPLAPPPCSYSSQSSPEEGQVGRVEDSGTESGEDLKLLAVGLRDSIEFHRQQTHEKLPEQVNSTATEPLGPSLLMEVQNALSRLQASLQLGVIGEGQSELLETSKRDSLLQLVSRLQTCLRLPAPPWENKETPGKIVDTLKTKTDSPVLHSPKQAQRFINRRTQRQNRHTVAVTREELADARRLIEENAAKEKLETDVTVSQKETNVNVADIRNSTQSTVDNSYGIIKQSSAGDLASAQALISPITVSPAMRAFRPVHFTPRNSISGPTFTNNTAKPFFFLSKLQGSDNEVHPENRRSSCGDILANSSNQSVEKQNKNSRGFESINNVKNSVSNGKMSEDKKSTAHSSKEKTEALNVVTNTHESDSVQPMLAVHREYRPGRLGQERPRPVPKGTLKTSSSDSSSSSKSSVTHTENSNSVIEQAKVPSASGSSSSTSSNASTPLRSDSGTAFHRPVTKTSSLDSSSNSKASTPQRSDSGASVERGVSNSTSQSSSTSGSSSNSKASTPQRSNSGPAVAERLQTRLATQISTRNDYGNTLQNKPVHKQMSVGVSGNNNSNSKETCHYQPPPETKLFHRPVTHSSSLDSSRVSTESNIPVQAPHKPISHSVSLDSGSSDYDPSVLLFTPAQSVQIAIHKAAINKQISIEEEKRQNKKSNEKKYESEDGSDEEASSEAEDSAESDDEDEEHTSTVRQVTSTDVCKDSKAKEHVNHDATRNEDDRMNNVPHPYMKTDMSSLDTGKLNSYNENQHISIKSEQIENWQVKNDKRDGLLIENEDVNGLEQIYHSKINGNPGCNEQRNLGGVNCRQDQVLQSHLGKQQIQNKVQNLQNVYGTVHQPVQSVHQSPHTMYFNEQHLASNERDANNVTNVINVSSAQRLLQMATEDAKTSKPLSRPDRKVKMKRANTIDIPKPLNFYEIEEESDYSSDEEYNEDNKPGSNSDHRATYLALRGPIRIGSGNKPMGDKVPPPDFQPKTESDRKFLAFLQQHSNGKDTMWKAEQAKVATYNPSARGGHHWSNRFSNIKTAFETSAERGSGEPVRGKRVTSGPAAARLFWQTADDSVTVMKTGKSVAAANGPKLSKQGSIFLRKLFEQKEQEQHEQQSKLPWTEKQNVPDDSVVVGSLTVAASARGASGTVLSKKQLFTPPPSPTIHAPVNINKFSHAPMSAFRPIEKKQKNPTDSSNQPWATPSVSGTVKQLATQKFAGGPTTQPSQITTKPTLPQSSKQKLAFTPYNQQVKQESLSPLSPTLPWAKDGTQQDHRIRNTALAKFENLSRETSPQPFSQHLPRSKSQEKIVATGNLSVFVKQQEPVPPPRSYIPPSHAPKSVQGRYQEQTHQPHSLALPKQPPPIPSPPMLTAPHLLQNYDANQTYGQQTFYQNQEAYNVYQEQPNDQNEESDMLIVPEYSTKSFTTEIDYGTQGYKELNDISPVPPTFTGNVISSSVAYPQTVTKQQPKPEVLESPDASLPSPEVFMAVSKVMGGPQSHQAVTVTHKTRHRYDEMEDENNGRSSAARNLSSVLTKFSSPTGSNKSPTASSRNTEDEEIQNYQISKKSPSLEALERDTRESQHRLFSRPSHRGARSPSGSIIRHHSEPDINSMISSEQFLEYQHQLQKKATANSNEQISSSRSPVNYSIPPQHPSGPGRGMRQSAVTGSYPSLAQDGHHQLSTRVRPASTESLITATSTEELQESGESVLTTRLQIPVCSNGNKVQNLAKLLPNSCHSNSLHDVSNKTMSISPIPAPSVSPSLILRKSESWHQLVSGQGIRSKRPQSLALTELQLPAGNSSGNVRKIPPALPKTKSSHSLSFPKQFEAALSPESVETKQRKVEEYLKTKNKTQETKTKVQESNNVLSTPSDLLLDDNLENVDEAFESLFNAAVSSKSKKSSIQKPKRPGDLKHRAVGKSNEEYVPQQLSRSASSQFVRKQQAWEESNAVRTHMAHNFSYDKSRHSESKMTSSSTDGSTVTHTEVTTKSSSFSATSVGKSKVSKAPLGKAMSPFAKFQQLDRQSSSQSAPSSPKTPGGTTAAPLFKFTDPKLSRSASGVKDRLLFWCQSKTKEYKNIQIENFSTCWSNGLAFCALIHHFLPDAFDYDSLKPEERRKNFELAFRVADEKAGIAPLLDVEDMVIMRKPDWKCVFTYVQSIYRRFKDED</sequence>
<feature type="compositionally biased region" description="Polar residues" evidence="4">
    <location>
        <begin position="1617"/>
        <end position="1647"/>
    </location>
</feature>
<feature type="region of interest" description="Disordered" evidence="4">
    <location>
        <begin position="759"/>
        <end position="835"/>
    </location>
</feature>
<feature type="compositionally biased region" description="Basic and acidic residues" evidence="4">
    <location>
        <begin position="488"/>
        <end position="499"/>
    </location>
</feature>
<evidence type="ECO:0000313" key="6">
    <source>
        <dbReference type="EMBL" id="KAJ9592301.1"/>
    </source>
</evidence>
<dbReference type="PANTHER" id="PTHR23167:SF88">
    <property type="entry name" value="CALPONIN-HOMOLOGY (CH) DOMAIN-CONTAINING PROTEIN"/>
    <property type="match status" value="1"/>
</dbReference>
<feature type="compositionally biased region" description="Low complexity" evidence="4">
    <location>
        <begin position="659"/>
        <end position="670"/>
    </location>
</feature>
<reference evidence="6" key="1">
    <citation type="journal article" date="2023" name="IScience">
        <title>Live-bearing cockroach genome reveals convergent evolutionary mechanisms linked to viviparity in insects and beyond.</title>
        <authorList>
            <person name="Fouks B."/>
            <person name="Harrison M.C."/>
            <person name="Mikhailova A.A."/>
            <person name="Marchal E."/>
            <person name="English S."/>
            <person name="Carruthers M."/>
            <person name="Jennings E.C."/>
            <person name="Chiamaka E.L."/>
            <person name="Frigard R.A."/>
            <person name="Pippel M."/>
            <person name="Attardo G.M."/>
            <person name="Benoit J.B."/>
            <person name="Bornberg-Bauer E."/>
            <person name="Tobe S.S."/>
        </authorList>
    </citation>
    <scope>NUCLEOTIDE SEQUENCE</scope>
    <source>
        <strain evidence="6">Stay&amp;Tobe</strain>
    </source>
</reference>
<feature type="compositionally biased region" description="Basic and acidic residues" evidence="4">
    <location>
        <begin position="2053"/>
        <end position="2062"/>
    </location>
</feature>
<feature type="region of interest" description="Disordered" evidence="4">
    <location>
        <begin position="1283"/>
        <end position="1302"/>
    </location>
</feature>
<feature type="compositionally biased region" description="Basic residues" evidence="4">
    <location>
        <begin position="1680"/>
        <end position="1689"/>
    </location>
</feature>
<dbReference type="FunFam" id="1.10.418.10:FF:000009">
    <property type="entry name" value="smoothelin isoform X2"/>
    <property type="match status" value="1"/>
</dbReference>
<feature type="compositionally biased region" description="Polar residues" evidence="4">
    <location>
        <begin position="1721"/>
        <end position="1741"/>
    </location>
</feature>
<dbReference type="InterPro" id="IPR036872">
    <property type="entry name" value="CH_dom_sf"/>
</dbReference>
<evidence type="ECO:0000256" key="3">
    <source>
        <dbReference type="ARBA" id="ARBA00061655"/>
    </source>
</evidence>
<dbReference type="InterPro" id="IPR050540">
    <property type="entry name" value="F-actin_Monoox_Mical"/>
</dbReference>
<dbReference type="EMBL" id="JASPKZ010003842">
    <property type="protein sequence ID" value="KAJ9592301.1"/>
    <property type="molecule type" value="Genomic_DNA"/>
</dbReference>
<feature type="compositionally biased region" description="Polar residues" evidence="4">
    <location>
        <begin position="416"/>
        <end position="447"/>
    </location>
</feature>
<feature type="compositionally biased region" description="Basic and acidic residues" evidence="4">
    <location>
        <begin position="810"/>
        <end position="832"/>
    </location>
</feature>
<feature type="region of interest" description="Disordered" evidence="4">
    <location>
        <begin position="1991"/>
        <end position="2030"/>
    </location>
</feature>
<dbReference type="SUPFAM" id="SSF47576">
    <property type="entry name" value="Calponin-homology domain, CH-domain"/>
    <property type="match status" value="1"/>
</dbReference>
<feature type="compositionally biased region" description="Basic and acidic residues" evidence="4">
    <location>
        <begin position="448"/>
        <end position="464"/>
    </location>
</feature>
<organism evidence="6 7">
    <name type="scientific">Diploptera punctata</name>
    <name type="common">Pacific beetle cockroach</name>
    <dbReference type="NCBI Taxonomy" id="6984"/>
    <lineage>
        <taxon>Eukaryota</taxon>
        <taxon>Metazoa</taxon>
        <taxon>Ecdysozoa</taxon>
        <taxon>Arthropoda</taxon>
        <taxon>Hexapoda</taxon>
        <taxon>Insecta</taxon>
        <taxon>Pterygota</taxon>
        <taxon>Neoptera</taxon>
        <taxon>Polyneoptera</taxon>
        <taxon>Dictyoptera</taxon>
        <taxon>Blattodea</taxon>
        <taxon>Blaberoidea</taxon>
        <taxon>Blaberidae</taxon>
        <taxon>Diplopterinae</taxon>
        <taxon>Diploptera</taxon>
    </lineage>
</organism>
<dbReference type="Pfam" id="PF12510">
    <property type="entry name" value="Smoothelin"/>
    <property type="match status" value="1"/>
</dbReference>
<feature type="compositionally biased region" description="Low complexity" evidence="4">
    <location>
        <begin position="2117"/>
        <end position="2126"/>
    </location>
</feature>
<feature type="region of interest" description="Disordered" evidence="4">
    <location>
        <begin position="2112"/>
        <end position="2139"/>
    </location>
</feature>